<proteinExistence type="inferred from homology"/>
<comment type="caution">
    <text evidence="5">The sequence shown here is derived from an EMBL/GenBank/DDBJ whole genome shotgun (WGS) entry which is preliminary data.</text>
</comment>
<dbReference type="GO" id="GO:0043548">
    <property type="term" value="F:phosphatidylinositol 3-kinase binding"/>
    <property type="evidence" value="ECO:0007669"/>
    <property type="project" value="TreeGrafter"/>
</dbReference>
<dbReference type="GO" id="GO:0000045">
    <property type="term" value="P:autophagosome assembly"/>
    <property type="evidence" value="ECO:0007669"/>
    <property type="project" value="TreeGrafter"/>
</dbReference>
<protein>
    <submittedName>
        <fullName evidence="5">APG6-domain-containing protein</fullName>
    </submittedName>
</protein>
<dbReference type="PANTHER" id="PTHR12768">
    <property type="entry name" value="BECLIN 1"/>
    <property type="match status" value="1"/>
</dbReference>
<evidence type="ECO:0000259" key="3">
    <source>
        <dbReference type="Pfam" id="PF04111"/>
    </source>
</evidence>
<dbReference type="GO" id="GO:0006995">
    <property type="term" value="P:cellular response to nitrogen starvation"/>
    <property type="evidence" value="ECO:0007669"/>
    <property type="project" value="TreeGrafter"/>
</dbReference>
<dbReference type="GO" id="GO:0045324">
    <property type="term" value="P:late endosome to vacuole transport"/>
    <property type="evidence" value="ECO:0007669"/>
    <property type="project" value="TreeGrafter"/>
</dbReference>
<dbReference type="GO" id="GO:0000423">
    <property type="term" value="P:mitophagy"/>
    <property type="evidence" value="ECO:0007669"/>
    <property type="project" value="TreeGrafter"/>
</dbReference>
<reference evidence="5 6" key="1">
    <citation type="submission" date="2016-05" db="EMBL/GenBank/DDBJ databases">
        <title>Comparative genomics of biotechnologically important yeasts.</title>
        <authorList>
            <consortium name="DOE Joint Genome Institute"/>
            <person name="Riley R."/>
            <person name="Haridas S."/>
            <person name="Wolfe K.H."/>
            <person name="Lopes M.R."/>
            <person name="Hittinger C.T."/>
            <person name="Goker M."/>
            <person name="Salamov A."/>
            <person name="Wisecaver J."/>
            <person name="Long T.M."/>
            <person name="Aerts A.L."/>
            <person name="Barry K."/>
            <person name="Choi C."/>
            <person name="Clum A."/>
            <person name="Coughlan A.Y."/>
            <person name="Deshpande S."/>
            <person name="Douglass A.P."/>
            <person name="Hanson S.J."/>
            <person name="Klenk H.-P."/>
            <person name="LaButti K."/>
            <person name="Lapidus A."/>
            <person name="Lindquist E."/>
            <person name="Lipzen A."/>
            <person name="Meier-kolthoff J.P."/>
            <person name="Ohm R.A."/>
            <person name="Otillar R.P."/>
            <person name="Pangilinan J."/>
            <person name="Peng Y."/>
            <person name="Rokas A."/>
            <person name="Rosa C.A."/>
            <person name="Scheuner C."/>
            <person name="Sibirny A.A."/>
            <person name="Slot J.C."/>
            <person name="Stielow J.B."/>
            <person name="Sun H."/>
            <person name="Kurtzman C.P."/>
            <person name="Blackwell M."/>
            <person name="Grigoriev I.V."/>
            <person name="Jeffries T.W."/>
        </authorList>
    </citation>
    <scope>NUCLEOTIDE SEQUENCE [LARGE SCALE GENOMIC DNA]</scope>
    <source>
        <strain evidence="5 6">NRRL YB-4993</strain>
    </source>
</reference>
<sequence length="466" mass="53736">MAFRCQKCQTEIKLDASFESMSKSQAKLLVSKVPTPSLRTSVQPTKFIHPDRIEKYRQALMYGDDKASISEDYKSLEPVKPGELGQSFVYISDSEDVDTKYQDDDFRPCDNVGEQLPDFSKIKTLNQVFEILLANQDVGHPMCSECSDLLTENYKLKFDQSQKEKEYYRSFLKKLKDRESDSVDMEESLGDQLNTAASDLKRLELMEQDRLSELESLEARHHELNQQLDSLNTKLEISGKVQLDELFRLKNTLNLNLQEKQTKLDQAKALYQKHLNHLDELRKINIYKELFDILFEGDYGLINGFRLGYKVPWPECNVALGQIVRMLKFLKERLGIILEQYKLVPMGSKSYILKQQKSQSEPEFNPNTASFLQLYSSNEFTLGKLFNFNKLDVSMMALLDIIAQFEAQLMNTDNELSLPYKASLKNGTLGGKSIRVTSNGQWTDSCRYLLVNLNWVLSYASARQEE</sequence>
<dbReference type="InterPro" id="IPR007243">
    <property type="entry name" value="Atg6/Beclin"/>
</dbReference>
<feature type="domain" description="Atg6 BARA" evidence="3">
    <location>
        <begin position="281"/>
        <end position="461"/>
    </location>
</feature>
<evidence type="ECO:0000313" key="6">
    <source>
        <dbReference type="Proteomes" id="UP000092555"/>
    </source>
</evidence>
<comment type="similarity">
    <text evidence="1">Belongs to the beclin family.</text>
</comment>
<feature type="coiled-coil region" evidence="2">
    <location>
        <begin position="200"/>
        <end position="284"/>
    </location>
</feature>
<dbReference type="OrthoDB" id="20368at2759"/>
<dbReference type="InterPro" id="IPR041691">
    <property type="entry name" value="Atg6/beclin_CC"/>
</dbReference>
<keyword evidence="2" id="KW-0175">Coiled coil</keyword>
<dbReference type="GO" id="GO:0000407">
    <property type="term" value="C:phagophore assembly site"/>
    <property type="evidence" value="ECO:0007669"/>
    <property type="project" value="TreeGrafter"/>
</dbReference>
<dbReference type="GeneID" id="30029350"/>
<dbReference type="InterPro" id="IPR038274">
    <property type="entry name" value="Atg6/Beclin_C_sf"/>
</dbReference>
<dbReference type="Proteomes" id="UP000092555">
    <property type="component" value="Unassembled WGS sequence"/>
</dbReference>
<keyword evidence="6" id="KW-1185">Reference proteome</keyword>
<dbReference type="GO" id="GO:0030674">
    <property type="term" value="F:protein-macromolecule adaptor activity"/>
    <property type="evidence" value="ECO:0007669"/>
    <property type="project" value="TreeGrafter"/>
</dbReference>
<dbReference type="Gene3D" id="1.10.418.40">
    <property type="entry name" value="Autophagy protein 6/Beclin 1"/>
    <property type="match status" value="1"/>
</dbReference>
<evidence type="ECO:0000256" key="2">
    <source>
        <dbReference type="SAM" id="Coils"/>
    </source>
</evidence>
<gene>
    <name evidence="5" type="ORF">METBIDRAFT_33670</name>
</gene>
<dbReference type="RefSeq" id="XP_018709586.1">
    <property type="nucleotide sequence ID" value="XM_018856374.1"/>
</dbReference>
<dbReference type="Pfam" id="PF17675">
    <property type="entry name" value="APG6_N"/>
    <property type="match status" value="1"/>
</dbReference>
<dbReference type="GO" id="GO:0034272">
    <property type="term" value="C:phosphatidylinositol 3-kinase complex, class III, type II"/>
    <property type="evidence" value="ECO:0007669"/>
    <property type="project" value="TreeGrafter"/>
</dbReference>
<name>A0A1A0H4T8_9ASCO</name>
<accession>A0A1A0H4T8</accession>
<dbReference type="AlphaFoldDB" id="A0A1A0H4T8"/>
<organism evidence="5 6">
    <name type="scientific">Metschnikowia bicuspidata var. bicuspidata NRRL YB-4993</name>
    <dbReference type="NCBI Taxonomy" id="869754"/>
    <lineage>
        <taxon>Eukaryota</taxon>
        <taxon>Fungi</taxon>
        <taxon>Dikarya</taxon>
        <taxon>Ascomycota</taxon>
        <taxon>Saccharomycotina</taxon>
        <taxon>Pichiomycetes</taxon>
        <taxon>Metschnikowiaceae</taxon>
        <taxon>Metschnikowia</taxon>
    </lineage>
</organism>
<dbReference type="GO" id="GO:0034271">
    <property type="term" value="C:phosphatidylinositol 3-kinase complex, class III, type I"/>
    <property type="evidence" value="ECO:0007669"/>
    <property type="project" value="TreeGrafter"/>
</dbReference>
<evidence type="ECO:0000313" key="5">
    <source>
        <dbReference type="EMBL" id="OBA19051.1"/>
    </source>
</evidence>
<dbReference type="PANTHER" id="PTHR12768:SF4">
    <property type="entry name" value="BECLIN-1"/>
    <property type="match status" value="1"/>
</dbReference>
<dbReference type="Pfam" id="PF04111">
    <property type="entry name" value="APG6"/>
    <property type="match status" value="1"/>
</dbReference>
<dbReference type="EMBL" id="LXTC01000008">
    <property type="protein sequence ID" value="OBA19051.1"/>
    <property type="molecule type" value="Genomic_DNA"/>
</dbReference>
<dbReference type="InterPro" id="IPR040455">
    <property type="entry name" value="Atg6_BARA"/>
</dbReference>
<dbReference type="STRING" id="869754.A0A1A0H4T8"/>
<feature type="domain" description="Atg6/beclin coiled-coil" evidence="4">
    <location>
        <begin position="141"/>
        <end position="278"/>
    </location>
</feature>
<evidence type="ECO:0000256" key="1">
    <source>
        <dbReference type="ARBA" id="ARBA00005965"/>
    </source>
</evidence>
<evidence type="ECO:0000259" key="4">
    <source>
        <dbReference type="Pfam" id="PF17675"/>
    </source>
</evidence>